<dbReference type="GO" id="GO:0046589">
    <property type="term" value="F:ribonuclease T1 activity"/>
    <property type="evidence" value="ECO:0007669"/>
    <property type="project" value="UniProtKB-EC"/>
</dbReference>
<comment type="catalytic activity">
    <reaction evidence="8">
        <text>[RNA] containing guanosine + H2O = an [RNA fragment]-3'-guanosine-3'-phosphate + a 5'-hydroxy-ribonucleotide-3'-[RNA fragment].</text>
        <dbReference type="EC" id="4.6.1.24"/>
    </reaction>
</comment>
<dbReference type="EMBL" id="QGMJ01000318">
    <property type="protein sequence ID" value="TVY37899.1"/>
    <property type="molecule type" value="Genomic_DNA"/>
</dbReference>
<sequence length="606" mass="66911">MATIYYEPTGCNCDNKTTYDKSQINSACTQALGLASQKKTLGRDKYPHAYNDYEKFSFSHAQKPYLEFPIVESGSYTDDESPGADRVVIGSISTDYSSAVFCAVLTHDGSTKNGFTECKDDTVNTSGKGTYEKKTGGRGTEPGAQCQKQDWPTHKTECKRQNYVLRIDLHPLFITNPRVTRTLSCPATATFASLHQALIVAFGWANTHLYDFDVFNHSDVRGRENTFSGGNPMFKITESTEGSDEAFDESDYESDDESFGPSNLNGAKVKLLDILDDPKTKGKTIHYCYDFGDGWEHVISCTGRADATAQFVCLEGEGHGCAEDVGGYFGWQELLAAYDAENPTKEQKASMSWFETQASNKDPEGLRGDRKWRWNKDKINTVLSELGQSTRVGVAPSPSNPLPSVLLVSLDKISFFDEMYAGVLAILRSRANLIEVTHIASAMEHLSKPQAEYAAVVVTDAGVMSRDMIAVQQKLVRYAISGGTVIIGFHVSSFASPKDVGKFFKDQWGLNWKFGNYQRDMFTLNPRAQQEPQFTTRGGDNLPRQYSMKAVHLSGTKPEDRIYLAEPNSAQSPAVLAKKGEGFLGWIGDVNTEAGTTQLLLYMCGI</sequence>
<dbReference type="InterPro" id="IPR016191">
    <property type="entry name" value="Ribonuclease/ribotoxin"/>
</dbReference>
<evidence type="ECO:0000256" key="5">
    <source>
        <dbReference type="ARBA" id="ARBA00022801"/>
    </source>
</evidence>
<dbReference type="InterPro" id="IPR012912">
    <property type="entry name" value="Plasmid_pRiA4b_Orf3-like"/>
</dbReference>
<gene>
    <name evidence="11" type="ORF">LSUB1_G005525</name>
</gene>
<proteinExistence type="inferred from homology"/>
<dbReference type="Pfam" id="PF07929">
    <property type="entry name" value="PRiA4_ORF3"/>
    <property type="match status" value="1"/>
</dbReference>
<dbReference type="EC" id="4.6.1.24" evidence="2"/>
<name>A0A8H8RMV4_9HELO</name>
<dbReference type="GO" id="GO:0003723">
    <property type="term" value="F:RNA binding"/>
    <property type="evidence" value="ECO:0007669"/>
    <property type="project" value="InterPro"/>
</dbReference>
<evidence type="ECO:0000256" key="9">
    <source>
        <dbReference type="SAM" id="MobiDB-lite"/>
    </source>
</evidence>
<feature type="compositionally biased region" description="Acidic residues" evidence="9">
    <location>
        <begin position="241"/>
        <end position="258"/>
    </location>
</feature>
<dbReference type="Gene3D" id="3.10.450.30">
    <property type="entry name" value="Microbial ribonucleases"/>
    <property type="match status" value="1"/>
</dbReference>
<dbReference type="Pfam" id="PF00545">
    <property type="entry name" value="Ribonuclease"/>
    <property type="match status" value="1"/>
</dbReference>
<dbReference type="PANTHER" id="PTHR42104:SF1">
    <property type="entry name" value="EXTRACELLULAR GUANYL-SPECIFIC RIBONUCLEASE RNTA (AFU_ORTHOLOGUE AFUA_4G03230)"/>
    <property type="match status" value="1"/>
</dbReference>
<evidence type="ECO:0000256" key="4">
    <source>
        <dbReference type="ARBA" id="ARBA00022759"/>
    </source>
</evidence>
<evidence type="ECO:0000256" key="1">
    <source>
        <dbReference type="ARBA" id="ARBA00009006"/>
    </source>
</evidence>
<organism evidence="11 12">
    <name type="scientific">Lachnellula subtilissima</name>
    <dbReference type="NCBI Taxonomy" id="602034"/>
    <lineage>
        <taxon>Eukaryota</taxon>
        <taxon>Fungi</taxon>
        <taxon>Dikarya</taxon>
        <taxon>Ascomycota</taxon>
        <taxon>Pezizomycotina</taxon>
        <taxon>Leotiomycetes</taxon>
        <taxon>Helotiales</taxon>
        <taxon>Lachnaceae</taxon>
        <taxon>Lachnellula</taxon>
    </lineage>
</organism>
<feature type="domain" description="Plasmid pRiA4b Orf3-like" evidence="10">
    <location>
        <begin position="163"/>
        <end position="356"/>
    </location>
</feature>
<keyword evidence="6" id="KW-1015">Disulfide bond</keyword>
<keyword evidence="4" id="KW-0255">Endonuclease</keyword>
<evidence type="ECO:0000256" key="6">
    <source>
        <dbReference type="ARBA" id="ARBA00023157"/>
    </source>
</evidence>
<dbReference type="SUPFAM" id="SSF159941">
    <property type="entry name" value="MM3350-like"/>
    <property type="match status" value="1"/>
</dbReference>
<dbReference type="AlphaFoldDB" id="A0A8H8RMV4"/>
<comment type="similarity">
    <text evidence="1">Belongs to the ribonuclease N1/T1 family.</text>
</comment>
<dbReference type="InterPro" id="IPR000026">
    <property type="entry name" value="N1-like"/>
</dbReference>
<reference evidence="11 12" key="1">
    <citation type="submission" date="2018-05" db="EMBL/GenBank/DDBJ databases">
        <title>Genome sequencing and assembly of the regulated plant pathogen Lachnellula willkommii and related sister species for the development of diagnostic species identification markers.</title>
        <authorList>
            <person name="Giroux E."/>
            <person name="Bilodeau G."/>
        </authorList>
    </citation>
    <scope>NUCLEOTIDE SEQUENCE [LARGE SCALE GENOMIC DNA]</scope>
    <source>
        <strain evidence="11 12">CBS 197.66</strain>
    </source>
</reference>
<dbReference type="Gene3D" id="3.10.290.30">
    <property type="entry name" value="MM3350-like"/>
    <property type="match status" value="1"/>
</dbReference>
<dbReference type="PANTHER" id="PTHR42104">
    <property type="entry name" value="EXTRACELLULAR GUANYL-SPECIFIC RIBONUCLEASE RNTA (AFU_ORTHOLOGUE AFUA_4G03230)"/>
    <property type="match status" value="1"/>
</dbReference>
<evidence type="ECO:0000256" key="7">
    <source>
        <dbReference type="ARBA" id="ARBA00023239"/>
    </source>
</evidence>
<keyword evidence="7" id="KW-0456">Lyase</keyword>
<evidence type="ECO:0000313" key="11">
    <source>
        <dbReference type="EMBL" id="TVY37899.1"/>
    </source>
</evidence>
<feature type="region of interest" description="Disordered" evidence="9">
    <location>
        <begin position="239"/>
        <end position="260"/>
    </location>
</feature>
<comment type="caution">
    <text evidence="11">The sequence shown here is derived from an EMBL/GenBank/DDBJ whole genome shotgun (WGS) entry which is preliminary data.</text>
</comment>
<dbReference type="InterPro" id="IPR024047">
    <property type="entry name" value="MM3350-like_sf"/>
</dbReference>
<keyword evidence="5" id="KW-0378">Hydrolase</keyword>
<evidence type="ECO:0000313" key="12">
    <source>
        <dbReference type="Proteomes" id="UP000462212"/>
    </source>
</evidence>
<evidence type="ECO:0000256" key="8">
    <source>
        <dbReference type="ARBA" id="ARBA00034015"/>
    </source>
</evidence>
<dbReference type="GO" id="GO:0016787">
    <property type="term" value="F:hydrolase activity"/>
    <property type="evidence" value="ECO:0007669"/>
    <property type="project" value="UniProtKB-KW"/>
</dbReference>
<keyword evidence="12" id="KW-1185">Reference proteome</keyword>
<dbReference type="SUPFAM" id="SSF53933">
    <property type="entry name" value="Microbial ribonucleases"/>
    <property type="match status" value="1"/>
</dbReference>
<evidence type="ECO:0000259" key="10">
    <source>
        <dbReference type="Pfam" id="PF07929"/>
    </source>
</evidence>
<keyword evidence="3" id="KW-0540">Nuclease</keyword>
<accession>A0A8H8RMV4</accession>
<protein>
    <recommendedName>
        <fullName evidence="2">ribonuclease T1</fullName>
        <ecNumber evidence="2">4.6.1.24</ecNumber>
    </recommendedName>
</protein>
<evidence type="ECO:0000256" key="3">
    <source>
        <dbReference type="ARBA" id="ARBA00022722"/>
    </source>
</evidence>
<dbReference type="Proteomes" id="UP000462212">
    <property type="component" value="Unassembled WGS sequence"/>
</dbReference>
<evidence type="ECO:0000256" key="2">
    <source>
        <dbReference type="ARBA" id="ARBA00012549"/>
    </source>
</evidence>
<feature type="region of interest" description="Disordered" evidence="9">
    <location>
        <begin position="126"/>
        <end position="148"/>
    </location>
</feature>
<dbReference type="OrthoDB" id="245563at2759"/>